<dbReference type="AlphaFoldDB" id="A0A814UXU4"/>
<dbReference type="Proteomes" id="UP000663889">
    <property type="component" value="Unassembled WGS sequence"/>
</dbReference>
<evidence type="ECO:0000313" key="1">
    <source>
        <dbReference type="EMBL" id="CAF1178041.1"/>
    </source>
</evidence>
<organism evidence="1 2">
    <name type="scientific">Rotaria sordida</name>
    <dbReference type="NCBI Taxonomy" id="392033"/>
    <lineage>
        <taxon>Eukaryota</taxon>
        <taxon>Metazoa</taxon>
        <taxon>Spiralia</taxon>
        <taxon>Gnathifera</taxon>
        <taxon>Rotifera</taxon>
        <taxon>Eurotatoria</taxon>
        <taxon>Bdelloidea</taxon>
        <taxon>Philodinida</taxon>
        <taxon>Philodinidae</taxon>
        <taxon>Rotaria</taxon>
    </lineage>
</organism>
<dbReference type="EMBL" id="CAJNOU010001262">
    <property type="protein sequence ID" value="CAF1178041.1"/>
    <property type="molecule type" value="Genomic_DNA"/>
</dbReference>
<accession>A0A814UXU4</accession>
<name>A0A814UXU4_9BILA</name>
<comment type="caution">
    <text evidence="1">The sequence shown here is derived from an EMBL/GenBank/DDBJ whole genome shotgun (WGS) entry which is preliminary data.</text>
</comment>
<protein>
    <submittedName>
        <fullName evidence="1">Uncharacterized protein</fullName>
    </submittedName>
</protein>
<evidence type="ECO:0000313" key="2">
    <source>
        <dbReference type="Proteomes" id="UP000663889"/>
    </source>
</evidence>
<reference evidence="1" key="1">
    <citation type="submission" date="2021-02" db="EMBL/GenBank/DDBJ databases">
        <authorList>
            <person name="Nowell W R."/>
        </authorList>
    </citation>
    <scope>NUCLEOTIDE SEQUENCE</scope>
</reference>
<proteinExistence type="predicted"/>
<sequence length="84" mass="9865">MRSLNITIDLIVLCYFDEFSKQQAPLISLCVDGKPSNEMKNDAKKWIINQRNHLQYKEFAAFFNEKADIRLFNVTIDEIDHTTL</sequence>
<gene>
    <name evidence="1" type="ORF">SEV965_LOCUS19894</name>
</gene>